<dbReference type="EMBL" id="JAGYPN010000001">
    <property type="protein sequence ID" value="MBS4221872.1"/>
    <property type="molecule type" value="Genomic_DNA"/>
</dbReference>
<accession>A0A942ULD2</accession>
<dbReference type="AlphaFoldDB" id="A0A942ULD2"/>
<keyword evidence="2" id="KW-1185">Reference proteome</keyword>
<organism evidence="1 2">
    <name type="scientific">Lederbergia citrea</name>
    <dbReference type="NCBI Taxonomy" id="2833581"/>
    <lineage>
        <taxon>Bacteria</taxon>
        <taxon>Bacillati</taxon>
        <taxon>Bacillota</taxon>
        <taxon>Bacilli</taxon>
        <taxon>Bacillales</taxon>
        <taxon>Bacillaceae</taxon>
        <taxon>Lederbergia</taxon>
    </lineage>
</organism>
<evidence type="ECO:0000313" key="2">
    <source>
        <dbReference type="Proteomes" id="UP000676456"/>
    </source>
</evidence>
<gene>
    <name evidence="1" type="ORF">KHA91_03755</name>
</gene>
<dbReference type="RefSeq" id="WP_213096860.1">
    <property type="nucleotide sequence ID" value="NZ_JAGYPN010000001.1"/>
</dbReference>
<reference evidence="1 2" key="1">
    <citation type="submission" date="2021-05" db="EMBL/GenBank/DDBJ databases">
        <title>Novel Bacillus species.</title>
        <authorList>
            <person name="Liu G."/>
        </authorList>
    </citation>
    <scope>NUCLEOTIDE SEQUENCE [LARGE SCALE GENOMIC DNA]</scope>
    <source>
        <strain evidence="1 2">FJAT-49682</strain>
    </source>
</reference>
<sequence>MFQTKGMDEQLKNGILNALLIEYYDGNYNSNNYYVGCANDQWLILLNKMLWV</sequence>
<name>A0A942ULD2_9BACI</name>
<evidence type="ECO:0000313" key="1">
    <source>
        <dbReference type="EMBL" id="MBS4221872.1"/>
    </source>
</evidence>
<protein>
    <submittedName>
        <fullName evidence="1">Uncharacterized protein</fullName>
    </submittedName>
</protein>
<proteinExistence type="predicted"/>
<comment type="caution">
    <text evidence="1">The sequence shown here is derived from an EMBL/GenBank/DDBJ whole genome shotgun (WGS) entry which is preliminary data.</text>
</comment>
<dbReference type="Proteomes" id="UP000676456">
    <property type="component" value="Unassembled WGS sequence"/>
</dbReference>